<feature type="transmembrane region" description="Helical" evidence="7">
    <location>
        <begin position="145"/>
        <end position="166"/>
    </location>
</feature>
<gene>
    <name evidence="9" type="ORF">F0U47_13015</name>
</gene>
<feature type="transmembrane region" description="Helical" evidence="7">
    <location>
        <begin position="303"/>
        <end position="326"/>
    </location>
</feature>
<feature type="transmembrane region" description="Helical" evidence="7">
    <location>
        <begin position="172"/>
        <end position="194"/>
    </location>
</feature>
<feature type="transmembrane region" description="Helical" evidence="7">
    <location>
        <begin position="441"/>
        <end position="464"/>
    </location>
</feature>
<protein>
    <submittedName>
        <fullName evidence="9">MFS transporter</fullName>
    </submittedName>
</protein>
<feature type="transmembrane region" description="Helical" evidence="7">
    <location>
        <begin position="206"/>
        <end position="224"/>
    </location>
</feature>
<reference evidence="9 10" key="1">
    <citation type="submission" date="2019-09" db="EMBL/GenBank/DDBJ databases">
        <title>Nocardioides panacisoli sp. nov., isolated from the soil of a ginseng field.</title>
        <authorList>
            <person name="Cho C."/>
        </authorList>
    </citation>
    <scope>NUCLEOTIDE SEQUENCE [LARGE SCALE GENOMIC DNA]</scope>
    <source>
        <strain evidence="9 10">BN140041</strain>
    </source>
</reference>
<evidence type="ECO:0000313" key="10">
    <source>
        <dbReference type="Proteomes" id="UP000324351"/>
    </source>
</evidence>
<dbReference type="RefSeq" id="WP_149750915.1">
    <property type="nucleotide sequence ID" value="NZ_VUJW01000007.1"/>
</dbReference>
<dbReference type="InterPro" id="IPR011701">
    <property type="entry name" value="MFS"/>
</dbReference>
<feature type="transmembrane region" description="Helical" evidence="7">
    <location>
        <begin position="54"/>
        <end position="72"/>
    </location>
</feature>
<name>A0A5B1M4N7_9ACTN</name>
<evidence type="ECO:0000256" key="4">
    <source>
        <dbReference type="ARBA" id="ARBA00022692"/>
    </source>
</evidence>
<keyword evidence="5 7" id="KW-1133">Transmembrane helix</keyword>
<dbReference type="CDD" id="cd17321">
    <property type="entry name" value="MFS_MMR_MDR_like"/>
    <property type="match status" value="1"/>
</dbReference>
<comment type="subcellular location">
    <subcellularLocation>
        <location evidence="1">Cell membrane</location>
        <topology evidence="1">Multi-pass membrane protein</topology>
    </subcellularLocation>
</comment>
<feature type="transmembrane region" description="Helical" evidence="7">
    <location>
        <begin position="338"/>
        <end position="356"/>
    </location>
</feature>
<reference evidence="9 10" key="2">
    <citation type="submission" date="2019-09" db="EMBL/GenBank/DDBJ databases">
        <authorList>
            <person name="Jin C."/>
        </authorList>
    </citation>
    <scope>NUCLEOTIDE SEQUENCE [LARGE SCALE GENOMIC DNA]</scope>
    <source>
        <strain evidence="9 10">BN140041</strain>
    </source>
</reference>
<dbReference type="AlphaFoldDB" id="A0A5B1M4N7"/>
<evidence type="ECO:0000256" key="2">
    <source>
        <dbReference type="ARBA" id="ARBA00022448"/>
    </source>
</evidence>
<dbReference type="PANTHER" id="PTHR42718:SF46">
    <property type="entry name" value="BLR6921 PROTEIN"/>
    <property type="match status" value="1"/>
</dbReference>
<dbReference type="GO" id="GO:0005886">
    <property type="term" value="C:plasma membrane"/>
    <property type="evidence" value="ECO:0007669"/>
    <property type="project" value="UniProtKB-SubCell"/>
</dbReference>
<dbReference type="EMBL" id="VUJW01000007">
    <property type="protein sequence ID" value="KAA1426660.1"/>
    <property type="molecule type" value="Genomic_DNA"/>
</dbReference>
<dbReference type="Gene3D" id="1.20.1250.20">
    <property type="entry name" value="MFS general substrate transporter like domains"/>
    <property type="match status" value="1"/>
</dbReference>
<dbReference type="Proteomes" id="UP000324351">
    <property type="component" value="Unassembled WGS sequence"/>
</dbReference>
<evidence type="ECO:0000256" key="1">
    <source>
        <dbReference type="ARBA" id="ARBA00004651"/>
    </source>
</evidence>
<feature type="transmembrane region" description="Helical" evidence="7">
    <location>
        <begin position="236"/>
        <end position="257"/>
    </location>
</feature>
<dbReference type="GO" id="GO:0022857">
    <property type="term" value="F:transmembrane transporter activity"/>
    <property type="evidence" value="ECO:0007669"/>
    <property type="project" value="InterPro"/>
</dbReference>
<evidence type="ECO:0000259" key="8">
    <source>
        <dbReference type="PROSITE" id="PS50850"/>
    </source>
</evidence>
<sequence>MSSQTPAAETRSSRRWLALGLIATAQFMVIMDTSIIGVALPEMQHDLGFTPQDLSWVFNAYVVAFGGLLLLGGRLSDLFGARRVFATGWAVLAVGSLMAGLAGNVAVELTGRAVQGAGSALIAPAALTLLFTIFGATPQELTKALALYGAAAPAGGTAGVFLGGVLTEYASWPWVFFINVPLAVVVLLLTPSVMPAGATQRGSLDLAGAVTVTVGLAAVVFAVVRAPEAGWTSGSTLLAGLGGLVLIAVFVLLQARLRQPLMRLGIFKAPNLAASNGAQFLLGAAWIPMFFFVNLYLQQVLGLGAFASGAALLPLTVTIMVGMIAVAPRLIARFGPKTMTVTGLATLAVGLVWLSLIDPNGSFVVDVLPASLVTAAGMAMAFIPSLGMALSSAAPEEGGLAAGIVNTNYQVGSALGLAAMTAVAAAFGADRAGDVVALTDGFSAGLLGAAGIAVLGAVVAAAWLRTPPVPAAEIPQDEPAAA</sequence>
<dbReference type="SUPFAM" id="SSF103473">
    <property type="entry name" value="MFS general substrate transporter"/>
    <property type="match status" value="1"/>
</dbReference>
<dbReference type="Pfam" id="PF07690">
    <property type="entry name" value="MFS_1"/>
    <property type="match status" value="1"/>
</dbReference>
<feature type="transmembrane region" description="Helical" evidence="7">
    <location>
        <begin position="16"/>
        <end position="39"/>
    </location>
</feature>
<comment type="caution">
    <text evidence="9">The sequence shown here is derived from an EMBL/GenBank/DDBJ whole genome shotgun (WGS) entry which is preliminary data.</text>
</comment>
<evidence type="ECO:0000256" key="6">
    <source>
        <dbReference type="ARBA" id="ARBA00023136"/>
    </source>
</evidence>
<evidence type="ECO:0000313" key="9">
    <source>
        <dbReference type="EMBL" id="KAA1426660.1"/>
    </source>
</evidence>
<dbReference type="PANTHER" id="PTHR42718">
    <property type="entry name" value="MAJOR FACILITATOR SUPERFAMILY MULTIDRUG TRANSPORTER MFSC"/>
    <property type="match status" value="1"/>
</dbReference>
<accession>A0A5B1M4N7</accession>
<evidence type="ECO:0000256" key="5">
    <source>
        <dbReference type="ARBA" id="ARBA00022989"/>
    </source>
</evidence>
<dbReference type="PROSITE" id="PS50850">
    <property type="entry name" value="MFS"/>
    <property type="match status" value="1"/>
</dbReference>
<keyword evidence="3" id="KW-1003">Cell membrane</keyword>
<evidence type="ECO:0000256" key="3">
    <source>
        <dbReference type="ARBA" id="ARBA00022475"/>
    </source>
</evidence>
<feature type="transmembrane region" description="Helical" evidence="7">
    <location>
        <begin position="411"/>
        <end position="429"/>
    </location>
</feature>
<feature type="transmembrane region" description="Helical" evidence="7">
    <location>
        <begin position="84"/>
        <end position="107"/>
    </location>
</feature>
<keyword evidence="4 7" id="KW-0812">Transmembrane</keyword>
<feature type="transmembrane region" description="Helical" evidence="7">
    <location>
        <begin position="113"/>
        <end position="133"/>
    </location>
</feature>
<dbReference type="Gene3D" id="1.20.1720.10">
    <property type="entry name" value="Multidrug resistance protein D"/>
    <property type="match status" value="1"/>
</dbReference>
<proteinExistence type="predicted"/>
<feature type="domain" description="Major facilitator superfamily (MFS) profile" evidence="8">
    <location>
        <begin position="18"/>
        <end position="468"/>
    </location>
</feature>
<keyword evidence="10" id="KW-1185">Reference proteome</keyword>
<evidence type="ECO:0000256" key="7">
    <source>
        <dbReference type="SAM" id="Phobius"/>
    </source>
</evidence>
<keyword evidence="6 7" id="KW-0472">Membrane</keyword>
<keyword evidence="2" id="KW-0813">Transport</keyword>
<dbReference type="InterPro" id="IPR020846">
    <property type="entry name" value="MFS_dom"/>
</dbReference>
<feature type="transmembrane region" description="Helical" evidence="7">
    <location>
        <begin position="368"/>
        <end position="390"/>
    </location>
</feature>
<organism evidence="9 10">
    <name type="scientific">Nocardioides antri</name>
    <dbReference type="NCBI Taxonomy" id="2607659"/>
    <lineage>
        <taxon>Bacteria</taxon>
        <taxon>Bacillati</taxon>
        <taxon>Actinomycetota</taxon>
        <taxon>Actinomycetes</taxon>
        <taxon>Propionibacteriales</taxon>
        <taxon>Nocardioidaceae</taxon>
        <taxon>Nocardioides</taxon>
    </lineage>
</organism>
<dbReference type="InterPro" id="IPR036259">
    <property type="entry name" value="MFS_trans_sf"/>
</dbReference>
<feature type="transmembrane region" description="Helical" evidence="7">
    <location>
        <begin position="278"/>
        <end position="297"/>
    </location>
</feature>